<organism evidence="1 2">
    <name type="scientific">Caerostris extrusa</name>
    <name type="common">Bark spider</name>
    <name type="synonym">Caerostris bankana</name>
    <dbReference type="NCBI Taxonomy" id="172846"/>
    <lineage>
        <taxon>Eukaryota</taxon>
        <taxon>Metazoa</taxon>
        <taxon>Ecdysozoa</taxon>
        <taxon>Arthropoda</taxon>
        <taxon>Chelicerata</taxon>
        <taxon>Arachnida</taxon>
        <taxon>Araneae</taxon>
        <taxon>Araneomorphae</taxon>
        <taxon>Entelegynae</taxon>
        <taxon>Araneoidea</taxon>
        <taxon>Araneidae</taxon>
        <taxon>Caerostris</taxon>
    </lineage>
</organism>
<proteinExistence type="predicted"/>
<reference evidence="1 2" key="1">
    <citation type="submission" date="2021-06" db="EMBL/GenBank/DDBJ databases">
        <title>Caerostris extrusa draft genome.</title>
        <authorList>
            <person name="Kono N."/>
            <person name="Arakawa K."/>
        </authorList>
    </citation>
    <scope>NUCLEOTIDE SEQUENCE [LARGE SCALE GENOMIC DNA]</scope>
</reference>
<gene>
    <name evidence="1" type="ORF">CEXT_566001</name>
</gene>
<evidence type="ECO:0000313" key="1">
    <source>
        <dbReference type="EMBL" id="GIX94779.1"/>
    </source>
</evidence>
<evidence type="ECO:0000313" key="2">
    <source>
        <dbReference type="Proteomes" id="UP001054945"/>
    </source>
</evidence>
<keyword evidence="2" id="KW-1185">Reference proteome</keyword>
<comment type="caution">
    <text evidence="1">The sequence shown here is derived from an EMBL/GenBank/DDBJ whole genome shotgun (WGS) entry which is preliminary data.</text>
</comment>
<dbReference type="Proteomes" id="UP001054945">
    <property type="component" value="Unassembled WGS sequence"/>
</dbReference>
<accession>A0AAV4PCK9</accession>
<dbReference type="AlphaFoldDB" id="A0AAV4PCK9"/>
<protein>
    <submittedName>
        <fullName evidence="1">Uncharacterized protein</fullName>
    </submittedName>
</protein>
<name>A0AAV4PCK9_CAEEX</name>
<sequence length="78" mass="9142">MYEERIIIMANWIRRETQYCICKCEIPMFPANVICDTHCCTCHTKIPLIVRKYWKVIGPGILTDNKCKNGLDGMWNFG</sequence>
<dbReference type="EMBL" id="BPLR01004426">
    <property type="protein sequence ID" value="GIX94779.1"/>
    <property type="molecule type" value="Genomic_DNA"/>
</dbReference>